<evidence type="ECO:0000313" key="4">
    <source>
        <dbReference type="Proteomes" id="UP001213771"/>
    </source>
</evidence>
<dbReference type="Pfam" id="PF26359">
    <property type="entry name" value="YwtC"/>
    <property type="match status" value="1"/>
</dbReference>
<feature type="transmembrane region" description="Helical" evidence="1">
    <location>
        <begin position="6"/>
        <end position="24"/>
    </location>
</feature>
<evidence type="ECO:0000259" key="2">
    <source>
        <dbReference type="Pfam" id="PF01471"/>
    </source>
</evidence>
<reference evidence="3 4" key="1">
    <citation type="submission" date="2023-02" db="EMBL/GenBank/DDBJ databases">
        <authorList>
            <person name="Olszewska D."/>
        </authorList>
    </citation>
    <scope>NUCLEOTIDE SEQUENCE [LARGE SCALE GENOMIC DNA]</scope>
    <source>
        <strain evidence="3 4">FDU301</strain>
    </source>
</reference>
<keyword evidence="1" id="KW-1133">Transmembrane helix</keyword>
<gene>
    <name evidence="3" type="ORF">PVE99_09835</name>
</gene>
<dbReference type="InterPro" id="IPR036365">
    <property type="entry name" value="PGBD-like_sf"/>
</dbReference>
<protein>
    <submittedName>
        <fullName evidence="3">Peptidoglycan-binding domain-containing protein</fullName>
    </submittedName>
</protein>
<proteinExistence type="predicted"/>
<organism evidence="3 4">
    <name type="scientific">Priestia megaterium</name>
    <name type="common">Bacillus megaterium</name>
    <dbReference type="NCBI Taxonomy" id="1404"/>
    <lineage>
        <taxon>Bacteria</taxon>
        <taxon>Bacillati</taxon>
        <taxon>Bacillota</taxon>
        <taxon>Bacilli</taxon>
        <taxon>Bacillales</taxon>
        <taxon>Bacillaceae</taxon>
        <taxon>Priestia</taxon>
    </lineage>
</organism>
<sequence length="143" mass="15499">MTVVRNLIKIIVPIIIVAGFFFIMSNFKHTQTLSLAEEKRIKEYASLMQQAKAKEEDKTQILSLSSVAALGKGSAGEEVKVVQKSLGLNPDGFFGLQTEQAVKEFQMKNGYTADGVVGPQTWDALVNTSKNAEGTAESTSNSL</sequence>
<feature type="domain" description="Peptidoglycan binding-like" evidence="2">
    <location>
        <begin position="88"/>
        <end position="125"/>
    </location>
</feature>
<keyword evidence="1" id="KW-0812">Transmembrane</keyword>
<evidence type="ECO:0000256" key="1">
    <source>
        <dbReference type="SAM" id="Phobius"/>
    </source>
</evidence>
<comment type="caution">
    <text evidence="3">The sequence shown here is derived from an EMBL/GenBank/DDBJ whole genome shotgun (WGS) entry which is preliminary data.</text>
</comment>
<dbReference type="AlphaFoldDB" id="A0ABD4WR44"/>
<dbReference type="Proteomes" id="UP001213771">
    <property type="component" value="Unassembled WGS sequence"/>
</dbReference>
<dbReference type="InterPro" id="IPR002477">
    <property type="entry name" value="Peptidoglycan-bd-like"/>
</dbReference>
<dbReference type="Gene3D" id="1.10.101.10">
    <property type="entry name" value="PGBD-like superfamily/PGBD"/>
    <property type="match status" value="1"/>
</dbReference>
<dbReference type="EMBL" id="JARAOX010000161">
    <property type="protein sequence ID" value="MDD9782702.1"/>
    <property type="molecule type" value="Genomic_DNA"/>
</dbReference>
<accession>A0ABD4WR44</accession>
<dbReference type="SUPFAM" id="SSF47090">
    <property type="entry name" value="PGBD-like"/>
    <property type="match status" value="1"/>
</dbReference>
<dbReference type="Pfam" id="PF01471">
    <property type="entry name" value="PG_binding_1"/>
    <property type="match status" value="1"/>
</dbReference>
<dbReference type="RefSeq" id="WP_029324989.1">
    <property type="nucleotide sequence ID" value="NZ_CP140267.1"/>
</dbReference>
<dbReference type="InterPro" id="IPR036366">
    <property type="entry name" value="PGBDSf"/>
</dbReference>
<keyword evidence="1" id="KW-0472">Membrane</keyword>
<evidence type="ECO:0000313" key="3">
    <source>
        <dbReference type="EMBL" id="MDD9782702.1"/>
    </source>
</evidence>
<dbReference type="NCBIfam" id="NF040516">
    <property type="entry name" value="CapE_47_fam"/>
    <property type="match status" value="1"/>
</dbReference>
<dbReference type="InterPro" id="IPR058890">
    <property type="entry name" value="YwtC-like"/>
</dbReference>
<name>A0ABD4WR44_PRIMG</name>